<keyword evidence="3" id="KW-1185">Reference proteome</keyword>
<accession>A0A4P9VXA2</accession>
<feature type="region of interest" description="Disordered" evidence="1">
    <location>
        <begin position="108"/>
        <end position="172"/>
    </location>
</feature>
<dbReference type="InterPro" id="IPR052396">
    <property type="entry name" value="Meiotic_Drive_Suppr_Kinase"/>
</dbReference>
<dbReference type="PROSITE" id="PS00109">
    <property type="entry name" value="PROTEIN_KINASE_TYR"/>
    <property type="match status" value="1"/>
</dbReference>
<dbReference type="PANTHER" id="PTHR37171">
    <property type="entry name" value="SERINE/THREONINE-PROTEIN KINASE YRZF-RELATED"/>
    <property type="match status" value="1"/>
</dbReference>
<dbReference type="PANTHER" id="PTHR37171:SF1">
    <property type="entry name" value="SERINE_THREONINE-PROTEIN KINASE YRZF-RELATED"/>
    <property type="match status" value="1"/>
</dbReference>
<evidence type="ECO:0000313" key="3">
    <source>
        <dbReference type="Proteomes" id="UP000269721"/>
    </source>
</evidence>
<protein>
    <submittedName>
        <fullName evidence="2">Uncharacterized protein</fullName>
    </submittedName>
</protein>
<dbReference type="InterPro" id="IPR011009">
    <property type="entry name" value="Kinase-like_dom_sf"/>
</dbReference>
<name>A0A4P9VXA2_9FUNG</name>
<evidence type="ECO:0000256" key="1">
    <source>
        <dbReference type="SAM" id="MobiDB-lite"/>
    </source>
</evidence>
<feature type="compositionally biased region" description="Basic and acidic residues" evidence="1">
    <location>
        <begin position="121"/>
        <end position="131"/>
    </location>
</feature>
<dbReference type="GO" id="GO:0004672">
    <property type="term" value="F:protein kinase activity"/>
    <property type="evidence" value="ECO:0007669"/>
    <property type="project" value="InterPro"/>
</dbReference>
<proteinExistence type="predicted"/>
<dbReference type="EMBL" id="ML000203">
    <property type="protein sequence ID" value="RKO84351.1"/>
    <property type="molecule type" value="Genomic_DNA"/>
</dbReference>
<dbReference type="OrthoDB" id="2136197at2759"/>
<dbReference type="AlphaFoldDB" id="A0A4P9VXA2"/>
<organism evidence="2 3">
    <name type="scientific">Blyttiomyces helicus</name>
    <dbReference type="NCBI Taxonomy" id="388810"/>
    <lineage>
        <taxon>Eukaryota</taxon>
        <taxon>Fungi</taxon>
        <taxon>Fungi incertae sedis</taxon>
        <taxon>Chytridiomycota</taxon>
        <taxon>Chytridiomycota incertae sedis</taxon>
        <taxon>Chytridiomycetes</taxon>
        <taxon>Chytridiomycetes incertae sedis</taxon>
        <taxon>Blyttiomyces</taxon>
    </lineage>
</organism>
<sequence>MSTCYNPQAFARNRKLIAVRNSLEQLLGYLVRDKVRFGILTSYERTYFVRREVGNTWSVSRPILGSALTTETTVSFRRAIAYAWSLAVMGKLPLHGFNRAMLFPSPSGSSGLSPPSCGDGGRPDAEGDVSRSSRTSTSAGYRGQQEAHGSVEGGSMEAQAAEKAEAEGEEDYAYPTFSITGARASEGAPPRAISAGPSEAPPEGLVDAEILAYSLLEEIQGLAIPRFIEGGSWLGAGVVAVEEIGPGRVEAAEGWDHLTPNDQELARASLQVLYSKGFIHGDLRLDNLLFADSDGARRAVWIDLARSRRASAAEIMEEMEELKGI</sequence>
<gene>
    <name evidence="2" type="ORF">BDK51DRAFT_48341</name>
</gene>
<reference evidence="3" key="1">
    <citation type="journal article" date="2018" name="Nat. Microbiol.">
        <title>Leveraging single-cell genomics to expand the fungal tree of life.</title>
        <authorList>
            <person name="Ahrendt S.R."/>
            <person name="Quandt C.A."/>
            <person name="Ciobanu D."/>
            <person name="Clum A."/>
            <person name="Salamov A."/>
            <person name="Andreopoulos B."/>
            <person name="Cheng J.F."/>
            <person name="Woyke T."/>
            <person name="Pelin A."/>
            <person name="Henrissat B."/>
            <person name="Reynolds N.K."/>
            <person name="Benny G.L."/>
            <person name="Smith M.E."/>
            <person name="James T.Y."/>
            <person name="Grigoriev I.V."/>
        </authorList>
    </citation>
    <scope>NUCLEOTIDE SEQUENCE [LARGE SCALE GENOMIC DNA]</scope>
</reference>
<dbReference type="InterPro" id="IPR008266">
    <property type="entry name" value="Tyr_kinase_AS"/>
</dbReference>
<dbReference type="Proteomes" id="UP000269721">
    <property type="component" value="Unassembled WGS sequence"/>
</dbReference>
<dbReference type="SUPFAM" id="SSF56112">
    <property type="entry name" value="Protein kinase-like (PK-like)"/>
    <property type="match status" value="1"/>
</dbReference>
<evidence type="ECO:0000313" key="2">
    <source>
        <dbReference type="EMBL" id="RKO84351.1"/>
    </source>
</evidence>
<feature type="compositionally biased region" description="Low complexity" evidence="1">
    <location>
        <begin position="108"/>
        <end position="117"/>
    </location>
</feature>